<dbReference type="GeneID" id="97995538"/>
<gene>
    <name evidence="1" type="ORF">DV520_07320</name>
</gene>
<comment type="caution">
    <text evidence="1">The sequence shown here is derived from an EMBL/GenBank/DDBJ whole genome shotgun (WGS) entry which is preliminary data.</text>
</comment>
<evidence type="ECO:0000313" key="1">
    <source>
        <dbReference type="EMBL" id="RFT06426.1"/>
    </source>
</evidence>
<proteinExistence type="predicted"/>
<accession>A0A3E2B388</accession>
<dbReference type="EMBL" id="QQRQ01000010">
    <property type="protein sequence ID" value="RFT06426.1"/>
    <property type="molecule type" value="Genomic_DNA"/>
</dbReference>
<evidence type="ECO:0000313" key="2">
    <source>
        <dbReference type="Proteomes" id="UP000260649"/>
    </source>
</evidence>
<dbReference type="AlphaFoldDB" id="A0A3E2B388"/>
<dbReference type="OrthoDB" id="2083840at2"/>
<dbReference type="RefSeq" id="WP_117142304.1">
    <property type="nucleotide sequence ID" value="NZ_CAKXKJ010000001.1"/>
</dbReference>
<name>A0A3E2B388_9FIRM</name>
<reference evidence="1 2" key="1">
    <citation type="submission" date="2018-07" db="EMBL/GenBank/DDBJ databases">
        <title>GABA Modulating Bacteria of the Human Gut Microbiota.</title>
        <authorList>
            <person name="Strandwitz P."/>
            <person name="Kim K.H."/>
            <person name="Terekhova D."/>
            <person name="Liu J.K."/>
            <person name="Sharma A."/>
            <person name="Levering J."/>
            <person name="Mcdonald D."/>
            <person name="Dietrich D."/>
            <person name="Ramadhar T.R."/>
            <person name="Lekbua A."/>
            <person name="Mroue N."/>
            <person name="Liston C."/>
            <person name="Stewart E.J."/>
            <person name="Dubin M.J."/>
            <person name="Zengler K."/>
            <person name="Knight R."/>
            <person name="Gilbert J.A."/>
            <person name="Clardy J."/>
            <person name="Lewis K."/>
        </authorList>
    </citation>
    <scope>NUCLEOTIDE SEQUENCE [LARGE SCALE GENOMIC DNA]</scope>
    <source>
        <strain evidence="1 2">KLE1738</strain>
    </source>
</reference>
<dbReference type="InterPro" id="IPR023375">
    <property type="entry name" value="ADC_dom_sf"/>
</dbReference>
<organism evidence="1 2">
    <name type="scientific">Evtepia gabavorous</name>
    <dbReference type="NCBI Taxonomy" id="2211183"/>
    <lineage>
        <taxon>Bacteria</taxon>
        <taxon>Bacillati</taxon>
        <taxon>Bacillota</taxon>
        <taxon>Clostridia</taxon>
        <taxon>Eubacteriales</taxon>
        <taxon>Evtepia</taxon>
    </lineage>
</organism>
<protein>
    <submittedName>
        <fullName evidence="1">Uncharacterized protein</fullName>
    </submittedName>
</protein>
<keyword evidence="2" id="KW-1185">Reference proteome</keyword>
<dbReference type="SUPFAM" id="SSF160104">
    <property type="entry name" value="Acetoacetate decarboxylase-like"/>
    <property type="match status" value="1"/>
</dbReference>
<sequence>MQVEQYVMAYEVEQDRLRALLPAGFVSLRPVLRINGEIRRGPEETAYLELNTPVEGHGKRGWLNVGHWDSRTAELSYAREGKTVTFAAPFLTISFAAVGVEGGCPAERDNEGCFFLGETLSFRPSQPGNSHKEFCDCVFAWQFSPGDAQGASQGKTLPAFATAPRKTYEKRALSPENAAAIPCRQVLGSYVVRWERGEDPSEQGS</sequence>
<dbReference type="Proteomes" id="UP000260649">
    <property type="component" value="Unassembled WGS sequence"/>
</dbReference>